<comment type="pathway">
    <text evidence="2 10">Glycan metabolism; pectin degradation; 2-dehydro-3-deoxy-D-gluconate from pectin: step 1/5.</text>
</comment>
<reference evidence="13" key="1">
    <citation type="journal article" date="2016" name="Nat. Genet.">
        <title>A high-quality carrot genome assembly provides new insights into carotenoid accumulation and asterid genome evolution.</title>
        <authorList>
            <person name="Iorizzo M."/>
            <person name="Ellison S."/>
            <person name="Senalik D."/>
            <person name="Zeng P."/>
            <person name="Satapoomin P."/>
            <person name="Huang J."/>
            <person name="Bowman M."/>
            <person name="Iovene M."/>
            <person name="Sanseverino W."/>
            <person name="Cavagnaro P."/>
            <person name="Yildiz M."/>
            <person name="Macko-Podgorni A."/>
            <person name="Moranska E."/>
            <person name="Grzebelus E."/>
            <person name="Grzebelus D."/>
            <person name="Ashrafi H."/>
            <person name="Zheng Z."/>
            <person name="Cheng S."/>
            <person name="Spooner D."/>
            <person name="Van Deynze A."/>
            <person name="Simon P."/>
        </authorList>
    </citation>
    <scope>NUCLEOTIDE SEQUENCE</scope>
    <source>
        <tissue evidence="13">Leaf</tissue>
    </source>
</reference>
<accession>A0AAF0XX49</accession>
<dbReference type="Pfam" id="PF01095">
    <property type="entry name" value="Pectinesterase"/>
    <property type="match status" value="1"/>
</dbReference>
<dbReference type="GO" id="GO:0030599">
    <property type="term" value="F:pectinesterase activity"/>
    <property type="evidence" value="ECO:0007669"/>
    <property type="project" value="UniProtKB-UniRule"/>
</dbReference>
<comment type="catalytic activity">
    <reaction evidence="9 10">
        <text>[(1-&gt;4)-alpha-D-galacturonosyl methyl ester](n) + n H2O = [(1-&gt;4)-alpha-D-galacturonosyl](n) + n methanol + n H(+)</text>
        <dbReference type="Rhea" id="RHEA:22380"/>
        <dbReference type="Rhea" id="RHEA-COMP:14570"/>
        <dbReference type="Rhea" id="RHEA-COMP:14573"/>
        <dbReference type="ChEBI" id="CHEBI:15377"/>
        <dbReference type="ChEBI" id="CHEBI:15378"/>
        <dbReference type="ChEBI" id="CHEBI:17790"/>
        <dbReference type="ChEBI" id="CHEBI:140522"/>
        <dbReference type="ChEBI" id="CHEBI:140523"/>
        <dbReference type="EC" id="3.1.1.11"/>
    </reaction>
</comment>
<dbReference type="GO" id="GO:0045490">
    <property type="term" value="P:pectin catabolic process"/>
    <property type="evidence" value="ECO:0007669"/>
    <property type="project" value="UniProtKB-UniRule"/>
</dbReference>
<feature type="compositionally biased region" description="Pro residues" evidence="11">
    <location>
        <begin position="395"/>
        <end position="404"/>
    </location>
</feature>
<comment type="function">
    <text evidence="10">Acts in the modification of cell walls via demethylesterification of cell wall pectin.</text>
</comment>
<keyword evidence="5 10" id="KW-0134">Cell wall</keyword>
<dbReference type="GO" id="GO:0042545">
    <property type="term" value="P:cell wall modification"/>
    <property type="evidence" value="ECO:0007669"/>
    <property type="project" value="UniProtKB-UniRule"/>
</dbReference>
<dbReference type="SUPFAM" id="SSF51126">
    <property type="entry name" value="Pectin lyase-like"/>
    <property type="match status" value="1"/>
</dbReference>
<comment type="similarity">
    <text evidence="3">In the N-terminal section; belongs to the PMEI family.</text>
</comment>
<feature type="signal peptide" evidence="10">
    <location>
        <begin position="1"/>
        <end position="22"/>
    </location>
</feature>
<proteinExistence type="inferred from homology"/>
<dbReference type="EMBL" id="CP093351">
    <property type="protein sequence ID" value="WOH15883.1"/>
    <property type="molecule type" value="Genomic_DNA"/>
</dbReference>
<evidence type="ECO:0000256" key="3">
    <source>
        <dbReference type="ARBA" id="ARBA00006027"/>
    </source>
</evidence>
<evidence type="ECO:0000256" key="8">
    <source>
        <dbReference type="ARBA" id="ARBA00023316"/>
    </source>
</evidence>
<dbReference type="SMART" id="SM00856">
    <property type="entry name" value="PMEI"/>
    <property type="match status" value="1"/>
</dbReference>
<dbReference type="InterPro" id="IPR011050">
    <property type="entry name" value="Pectin_lyase_fold/virulence"/>
</dbReference>
<dbReference type="GO" id="GO:0004857">
    <property type="term" value="F:enzyme inhibitor activity"/>
    <property type="evidence" value="ECO:0007669"/>
    <property type="project" value="InterPro"/>
</dbReference>
<comment type="similarity">
    <text evidence="4">In the C-terminal section; belongs to the pectinesterase family.</text>
</comment>
<feature type="chain" id="PRO_5041767695" description="Pectinesterase" evidence="10">
    <location>
        <begin position="23"/>
        <end position="500"/>
    </location>
</feature>
<dbReference type="InterPro" id="IPR035513">
    <property type="entry name" value="Invertase/methylesterase_inhib"/>
</dbReference>
<reference evidence="13" key="2">
    <citation type="submission" date="2022-03" db="EMBL/GenBank/DDBJ databases">
        <title>Draft title - Genomic analysis of global carrot germplasm unveils the trajectory of domestication and the origin of high carotenoid orange carrot.</title>
        <authorList>
            <person name="Iorizzo M."/>
            <person name="Ellison S."/>
            <person name="Senalik D."/>
            <person name="Macko-Podgorni A."/>
            <person name="Grzebelus D."/>
            <person name="Bostan H."/>
            <person name="Rolling W."/>
            <person name="Curaba J."/>
            <person name="Simon P."/>
        </authorList>
    </citation>
    <scope>NUCLEOTIDE SEQUENCE</scope>
    <source>
        <tissue evidence="13">Leaf</tissue>
    </source>
</reference>
<dbReference type="FunFam" id="1.20.140.40:FF:000001">
    <property type="entry name" value="Pectinesterase"/>
    <property type="match status" value="1"/>
</dbReference>
<dbReference type="AlphaFoldDB" id="A0AAF0XX49"/>
<evidence type="ECO:0000256" key="5">
    <source>
        <dbReference type="ARBA" id="ARBA00022512"/>
    </source>
</evidence>
<evidence type="ECO:0000256" key="6">
    <source>
        <dbReference type="ARBA" id="ARBA00022801"/>
    </source>
</evidence>
<evidence type="ECO:0000256" key="11">
    <source>
        <dbReference type="SAM" id="MobiDB-lite"/>
    </source>
</evidence>
<dbReference type="InterPro" id="IPR006501">
    <property type="entry name" value="Pectinesterase_inhib_dom"/>
</dbReference>
<keyword evidence="6 10" id="KW-0378">Hydrolase</keyword>
<dbReference type="InterPro" id="IPR018040">
    <property type="entry name" value="Pectinesterase_Tyr_AS"/>
</dbReference>
<dbReference type="PROSITE" id="PS00800">
    <property type="entry name" value="PECTINESTERASE_1"/>
    <property type="match status" value="1"/>
</dbReference>
<protein>
    <recommendedName>
        <fullName evidence="10">Pectinesterase</fullName>
        <ecNumber evidence="10">3.1.1.11</ecNumber>
    </recommendedName>
</protein>
<evidence type="ECO:0000256" key="9">
    <source>
        <dbReference type="ARBA" id="ARBA00047928"/>
    </source>
</evidence>
<evidence type="ECO:0000313" key="14">
    <source>
        <dbReference type="Proteomes" id="UP000077755"/>
    </source>
</evidence>
<organism evidence="13 14">
    <name type="scientific">Daucus carota subsp. sativus</name>
    <name type="common">Carrot</name>
    <dbReference type="NCBI Taxonomy" id="79200"/>
    <lineage>
        <taxon>Eukaryota</taxon>
        <taxon>Viridiplantae</taxon>
        <taxon>Streptophyta</taxon>
        <taxon>Embryophyta</taxon>
        <taxon>Tracheophyta</taxon>
        <taxon>Spermatophyta</taxon>
        <taxon>Magnoliopsida</taxon>
        <taxon>eudicotyledons</taxon>
        <taxon>Gunneridae</taxon>
        <taxon>Pentapetalae</taxon>
        <taxon>asterids</taxon>
        <taxon>campanulids</taxon>
        <taxon>Apiales</taxon>
        <taxon>Apiaceae</taxon>
        <taxon>Apioideae</taxon>
        <taxon>Scandiceae</taxon>
        <taxon>Daucinae</taxon>
        <taxon>Daucus</taxon>
        <taxon>Daucus sect. Daucus</taxon>
    </lineage>
</organism>
<feature type="region of interest" description="Disordered" evidence="11">
    <location>
        <begin position="257"/>
        <end position="407"/>
    </location>
</feature>
<evidence type="ECO:0000256" key="4">
    <source>
        <dbReference type="ARBA" id="ARBA00007786"/>
    </source>
</evidence>
<dbReference type="CDD" id="cd15798">
    <property type="entry name" value="PMEI-like_3"/>
    <property type="match status" value="1"/>
</dbReference>
<evidence type="ECO:0000256" key="2">
    <source>
        <dbReference type="ARBA" id="ARBA00005184"/>
    </source>
</evidence>
<gene>
    <name evidence="13" type="ORF">DCAR_0935430</name>
</gene>
<dbReference type="PANTHER" id="PTHR31707">
    <property type="entry name" value="PECTINESTERASE"/>
    <property type="match status" value="1"/>
</dbReference>
<dbReference type="InterPro" id="IPR012334">
    <property type="entry name" value="Pectin_lyas_fold"/>
</dbReference>
<dbReference type="EC" id="3.1.1.11" evidence="10"/>
<comment type="subcellular location">
    <subcellularLocation>
        <location evidence="1 10">Secreted</location>
        <location evidence="1 10">Cell wall</location>
    </subcellularLocation>
</comment>
<sequence length="500" mass="50617">MAKQKIAVISVCSILLLAMVVAVTFTSSGENSENSDDTNTKSAMGVTTSQKAIKDICRPADFKETCETKLTAEAGNTTDTKDLIKAAFRVTEKEIREAMQKSPTIQNAAKDPSTADAFKICKEVLGNAIDDLYRSFEKFNISDIEKWDDYAFDLKIWLSGTVAMQETCLEGFKDTEGDSGKKMAELLETSKELTVNALAIIDDLCKAYEKLTTGSKRKLLSVEECVVEGRRELLSNRKYGVEETVYTRRTLQQSLGAPVGAPAGASGPAAGAPAAGAPTGASGPAAAGAPATGASGPATGAPATGASGPAAGASGPAAGAPAAGAPAAGASGPAVGAPAAGAPAGAPVAGAPAGASGPASGGTASPFGSPTGAPAGAPSSIHSPTGAPEVVPVVAAPPAPPPDLTQPNAVVAQDGSGTFKTIDAALQAMPPGNTKRYVIHVKAGVYQEYIRINNTQTNVVLVGDGPTQTKITGNKSVILDHLKTYHTATVGMFQTKMSLF</sequence>
<dbReference type="SUPFAM" id="SSF101148">
    <property type="entry name" value="Plant invertase/pectin methylesterase inhibitor"/>
    <property type="match status" value="1"/>
</dbReference>
<evidence type="ECO:0000259" key="12">
    <source>
        <dbReference type="SMART" id="SM00856"/>
    </source>
</evidence>
<dbReference type="Proteomes" id="UP000077755">
    <property type="component" value="Chromosome 9"/>
</dbReference>
<evidence type="ECO:0000256" key="10">
    <source>
        <dbReference type="RuleBase" id="RU000589"/>
    </source>
</evidence>
<name>A0AAF0XX49_DAUCS</name>
<evidence type="ECO:0000313" key="13">
    <source>
        <dbReference type="EMBL" id="WOH15883.1"/>
    </source>
</evidence>
<keyword evidence="10" id="KW-0732">Signal</keyword>
<keyword evidence="7 10" id="KW-0063">Aspartyl esterase</keyword>
<keyword evidence="8 10" id="KW-0961">Cell wall biogenesis/degradation</keyword>
<dbReference type="InterPro" id="IPR000070">
    <property type="entry name" value="Pectinesterase_cat"/>
</dbReference>
<dbReference type="Gene3D" id="1.20.140.40">
    <property type="entry name" value="Invertase/pectin methylesterase inhibitor family protein"/>
    <property type="match status" value="1"/>
</dbReference>
<keyword evidence="14" id="KW-1185">Reference proteome</keyword>
<dbReference type="Pfam" id="PF04043">
    <property type="entry name" value="PMEI"/>
    <property type="match status" value="1"/>
</dbReference>
<dbReference type="NCBIfam" id="TIGR01614">
    <property type="entry name" value="PME_inhib"/>
    <property type="match status" value="1"/>
</dbReference>
<dbReference type="Gene3D" id="2.160.20.10">
    <property type="entry name" value="Single-stranded right-handed beta-helix, Pectin lyase-like"/>
    <property type="match status" value="1"/>
</dbReference>
<feature type="domain" description="Pectinesterase inhibitor" evidence="12">
    <location>
        <begin position="48"/>
        <end position="200"/>
    </location>
</feature>
<evidence type="ECO:0000256" key="7">
    <source>
        <dbReference type="ARBA" id="ARBA00023085"/>
    </source>
</evidence>
<keyword evidence="10" id="KW-0964">Secreted</keyword>
<feature type="compositionally biased region" description="Low complexity" evidence="11">
    <location>
        <begin position="257"/>
        <end position="372"/>
    </location>
</feature>
<evidence type="ECO:0000256" key="1">
    <source>
        <dbReference type="ARBA" id="ARBA00004191"/>
    </source>
</evidence>